<name>A0A367F3F9_9ACTN</name>
<comment type="caution">
    <text evidence="1">The sequence shown here is derived from an EMBL/GenBank/DDBJ whole genome shotgun (WGS) entry which is preliminary data.</text>
</comment>
<evidence type="ECO:0008006" key="3">
    <source>
        <dbReference type="Google" id="ProtNLM"/>
    </source>
</evidence>
<reference evidence="1 2" key="1">
    <citation type="submission" date="2018-06" db="EMBL/GenBank/DDBJ databases">
        <title>Streptomyces reniochalinae sp. nov. and Streptomyces diacarnus sp. nov. from marine sponges.</title>
        <authorList>
            <person name="Li L."/>
        </authorList>
    </citation>
    <scope>NUCLEOTIDE SEQUENCE [LARGE SCALE GENOMIC DNA]</scope>
    <source>
        <strain evidence="1 2">LHW51701</strain>
    </source>
</reference>
<gene>
    <name evidence="1" type="ORF">DTL70_10690</name>
</gene>
<dbReference type="EMBL" id="QOIN01000039">
    <property type="protein sequence ID" value="RCG24791.1"/>
    <property type="molecule type" value="Genomic_DNA"/>
</dbReference>
<protein>
    <recommendedName>
        <fullName evidence="3">PRD domain-containing protein</fullName>
    </recommendedName>
</protein>
<organism evidence="1 2">
    <name type="scientific">Streptomyces diacarni</name>
    <dbReference type="NCBI Taxonomy" id="2800381"/>
    <lineage>
        <taxon>Bacteria</taxon>
        <taxon>Bacillati</taxon>
        <taxon>Actinomycetota</taxon>
        <taxon>Actinomycetes</taxon>
        <taxon>Kitasatosporales</taxon>
        <taxon>Streptomycetaceae</taxon>
        <taxon>Streptomyces</taxon>
    </lineage>
</organism>
<proteinExistence type="predicted"/>
<keyword evidence="2" id="KW-1185">Reference proteome</keyword>
<dbReference type="AlphaFoldDB" id="A0A367F3F9"/>
<dbReference type="InterPro" id="IPR036634">
    <property type="entry name" value="PRD_sf"/>
</dbReference>
<evidence type="ECO:0000313" key="2">
    <source>
        <dbReference type="Proteomes" id="UP000252914"/>
    </source>
</evidence>
<dbReference type="GO" id="GO:0006355">
    <property type="term" value="P:regulation of DNA-templated transcription"/>
    <property type="evidence" value="ECO:0007669"/>
    <property type="project" value="InterPro"/>
</dbReference>
<dbReference type="RefSeq" id="WP_114021641.1">
    <property type="nucleotide sequence ID" value="NZ_QOIN01000039.1"/>
</dbReference>
<dbReference type="Proteomes" id="UP000252914">
    <property type="component" value="Unassembled WGS sequence"/>
</dbReference>
<dbReference type="SUPFAM" id="SSF63520">
    <property type="entry name" value="PTS-regulatory domain, PRD"/>
    <property type="match status" value="1"/>
</dbReference>
<accession>A0A367F3F9</accession>
<sequence length="133" mass="14662">MTPAPRRAAEVLERLAANVADTTPVGAEDRAELGELLPLILLHAREEHVRLDDERLLALAVHALAFVRRVRDRESLPELDGLLYDEVPAARLAAARRLVDAYCGPRSFTPPDSEVLLFALHFEVAHASASETH</sequence>
<evidence type="ECO:0000313" key="1">
    <source>
        <dbReference type="EMBL" id="RCG24791.1"/>
    </source>
</evidence>
<dbReference type="Gene3D" id="1.10.1790.10">
    <property type="entry name" value="PRD domain"/>
    <property type="match status" value="1"/>
</dbReference>